<dbReference type="RefSeq" id="WP_062742332.1">
    <property type="nucleotide sequence ID" value="NZ_CP012871.1"/>
</dbReference>
<proteinExistence type="predicted"/>
<dbReference type="OrthoDB" id="5472311at2"/>
<sequence>MDKIKLHAVSRSDFIAKNYADLQELLNSRVDPNTIPERFYCGGRGCWTFQTALALKHYYGDSIECAFGSECRSDAINLMHNDDFGSRVKPWKGVTVVARADRPPVIGADYVVEQNIAADGVNHRIFIPHWPQPGLQPRERTDDTVISAAYFGSADSLPSGYQTDEFRQHLMEHGITLHISFNNWTDYRNVDVCLSFRKSHDYKLARKPASKLINGWLGQTVVVCDNEPSFQAIRESELDYLIAKTPDEAIAAILRLKNDPQLYRKMREQGNKRLQAYSREAVAARWMELLEEIWRKGLYSRSEFIRALRFTAGKLIRPLTKKY</sequence>
<accession>A0A806X9J4</accession>
<name>A0A806X9J4_9ENTR</name>
<organism evidence="1 2">
    <name type="scientific">[Enterobacter] lignolyticus</name>
    <dbReference type="NCBI Taxonomy" id="1334193"/>
    <lineage>
        <taxon>Bacteria</taxon>
        <taxon>Pseudomonadati</taxon>
        <taxon>Pseudomonadota</taxon>
        <taxon>Gammaproteobacteria</taxon>
        <taxon>Enterobacterales</taxon>
        <taxon>Enterobacteriaceae</taxon>
        <taxon>Pluralibacter</taxon>
    </lineage>
</organism>
<gene>
    <name evidence="1" type="ORF">AO703_20850</name>
</gene>
<dbReference type="AlphaFoldDB" id="A0A806X9J4"/>
<dbReference type="Proteomes" id="UP000069162">
    <property type="component" value="Chromosome"/>
</dbReference>
<evidence type="ECO:0008006" key="3">
    <source>
        <dbReference type="Google" id="ProtNLM"/>
    </source>
</evidence>
<evidence type="ECO:0000313" key="1">
    <source>
        <dbReference type="EMBL" id="ALR78638.1"/>
    </source>
</evidence>
<dbReference type="SUPFAM" id="SSF53756">
    <property type="entry name" value="UDP-Glycosyltransferase/glycogen phosphorylase"/>
    <property type="match status" value="1"/>
</dbReference>
<dbReference type="KEGG" id="kle:AO703_20850"/>
<dbReference type="EMBL" id="CP012871">
    <property type="protein sequence ID" value="ALR78638.1"/>
    <property type="molecule type" value="Genomic_DNA"/>
</dbReference>
<protein>
    <recommendedName>
        <fullName evidence="3">Glycosyltransferase family 1 protein</fullName>
    </recommendedName>
</protein>
<reference evidence="2" key="1">
    <citation type="submission" date="2015-10" db="EMBL/GenBank/DDBJ databases">
        <title>Complete Genome Sequencing of Klebsiella sp. strain G5.</title>
        <authorList>
            <person name="Chan K.-G."/>
            <person name="Chen J.-W."/>
        </authorList>
    </citation>
    <scope>NUCLEOTIDE SEQUENCE [LARGE SCALE GENOMIC DNA]</scope>
    <source>
        <strain evidence="2">G5</strain>
    </source>
</reference>
<dbReference type="Gene3D" id="3.40.50.2000">
    <property type="entry name" value="Glycogen Phosphorylase B"/>
    <property type="match status" value="1"/>
</dbReference>
<evidence type="ECO:0000313" key="2">
    <source>
        <dbReference type="Proteomes" id="UP000069162"/>
    </source>
</evidence>